<dbReference type="Proteomes" id="UP000472580">
    <property type="component" value="Unassembled WGS sequence"/>
</dbReference>
<protein>
    <submittedName>
        <fullName evidence="2">DUF1599 domain-containing protein</fullName>
    </submittedName>
</protein>
<keyword evidence="3" id="KW-1185">Reference proteome</keyword>
<accession>A0A6L6YJH9</accession>
<dbReference type="OrthoDB" id="1708031at2"/>
<dbReference type="InterPro" id="IPR011630">
    <property type="entry name" value="DUF1599"/>
</dbReference>
<comment type="caution">
    <text evidence="2">The sequence shown here is derived from an EMBL/GenBank/DDBJ whole genome shotgun (WGS) entry which is preliminary data.</text>
</comment>
<evidence type="ECO:0000259" key="1">
    <source>
        <dbReference type="Pfam" id="PF07659"/>
    </source>
</evidence>
<reference evidence="2 3" key="1">
    <citation type="submission" date="2019-12" db="EMBL/GenBank/DDBJ databases">
        <title>Microbes associate with the intestines of laboratory mice.</title>
        <authorList>
            <person name="Navarre W."/>
            <person name="Wong E."/>
        </authorList>
    </citation>
    <scope>NUCLEOTIDE SEQUENCE [LARGE SCALE GENOMIC DNA]</scope>
    <source>
        <strain evidence="2 3">NM82_D38</strain>
    </source>
</reference>
<dbReference type="AlphaFoldDB" id="A0A6L6YJH9"/>
<feature type="domain" description="Nucleotide modification associated" evidence="1">
    <location>
        <begin position="21"/>
        <end position="83"/>
    </location>
</feature>
<name>A0A6L6YJH9_9BURK</name>
<organism evidence="2 3">
    <name type="scientific">Parasutterella muris</name>
    <dbReference type="NCBI Taxonomy" id="2565572"/>
    <lineage>
        <taxon>Bacteria</taxon>
        <taxon>Pseudomonadati</taxon>
        <taxon>Pseudomonadota</taxon>
        <taxon>Betaproteobacteria</taxon>
        <taxon>Burkholderiales</taxon>
        <taxon>Sutterellaceae</taxon>
        <taxon>Parasutterella</taxon>
    </lineage>
</organism>
<proteinExistence type="predicted"/>
<evidence type="ECO:0000313" key="2">
    <source>
        <dbReference type="EMBL" id="MVX56838.1"/>
    </source>
</evidence>
<dbReference type="Pfam" id="PF07659">
    <property type="entry name" value="DUF1599"/>
    <property type="match status" value="1"/>
</dbReference>
<evidence type="ECO:0000313" key="3">
    <source>
        <dbReference type="Proteomes" id="UP000472580"/>
    </source>
</evidence>
<gene>
    <name evidence="2" type="ORF">E5987_06390</name>
</gene>
<sequence>MNKYKIHKEICSALHQTYVAKNSDYGDSFSKTRLEFPESILVRLSDKFERIKSLYKKTDRQVKDESIEDTLLDLANYAMMEVVERRAEKLGRSLDMGARADSGNFAPSWPYEMKDEDCDVNHVSLPSCKCFKTK</sequence>
<dbReference type="EMBL" id="WSRP01000016">
    <property type="protein sequence ID" value="MVX56838.1"/>
    <property type="molecule type" value="Genomic_DNA"/>
</dbReference>